<evidence type="ECO:0000313" key="1">
    <source>
        <dbReference type="EMBL" id="MDA0641779.1"/>
    </source>
</evidence>
<protein>
    <submittedName>
        <fullName evidence="1">Uncharacterized protein</fullName>
    </submittedName>
</protein>
<sequence length="168" mass="18487">MGINSFRHGVRVGLSEVRRIPGPAKTVTQLLGNVLLEVLRDREHDVLCFAHDLNVSHHKLPQVAGPGRASPSSRRHYRHVPRPIRRGVLDGCFQDLHRVHGLRPDFERLGTPLSHHKGGLLPGLLAATRAGLPSASDDELTNSKIHRYVTASPPALLGARKKPQCFAQ</sequence>
<comment type="caution">
    <text evidence="1">The sequence shown here is derived from an EMBL/GenBank/DDBJ whole genome shotgun (WGS) entry which is preliminary data.</text>
</comment>
<dbReference type="EMBL" id="JAPNUD010000030">
    <property type="protein sequence ID" value="MDA0641779.1"/>
    <property type="molecule type" value="Genomic_DNA"/>
</dbReference>
<reference evidence="1 2" key="1">
    <citation type="submission" date="2022-11" db="EMBL/GenBank/DDBJ databases">
        <title>Nonomuraea corallina sp. nov., a new species of the genus Nonomuraea isolated from sea side sediment in Thai sea.</title>
        <authorList>
            <person name="Ngamcharungchit C."/>
            <person name="Matsumoto A."/>
            <person name="Suriyachadkun C."/>
            <person name="Panbangred W."/>
            <person name="Inahashi Y."/>
            <person name="Intra B."/>
        </authorList>
    </citation>
    <scope>NUCLEOTIDE SEQUENCE [LARGE SCALE GENOMIC DNA]</scope>
    <source>
        <strain evidence="1 2">DSM 43553</strain>
    </source>
</reference>
<evidence type="ECO:0000313" key="2">
    <source>
        <dbReference type="Proteomes" id="UP001212498"/>
    </source>
</evidence>
<dbReference type="Proteomes" id="UP001212498">
    <property type="component" value="Unassembled WGS sequence"/>
</dbReference>
<name>A0ABT4SXK0_9ACTN</name>
<gene>
    <name evidence="1" type="ORF">OUY24_14215</name>
</gene>
<accession>A0ABT4SXK0</accession>
<dbReference type="RefSeq" id="WP_271276544.1">
    <property type="nucleotide sequence ID" value="NZ_BAABFD010000002.1"/>
</dbReference>
<keyword evidence="2" id="KW-1185">Reference proteome</keyword>
<organism evidence="1 2">
    <name type="scientific">Nonomuraea ferruginea</name>
    <dbReference type="NCBI Taxonomy" id="46174"/>
    <lineage>
        <taxon>Bacteria</taxon>
        <taxon>Bacillati</taxon>
        <taxon>Actinomycetota</taxon>
        <taxon>Actinomycetes</taxon>
        <taxon>Streptosporangiales</taxon>
        <taxon>Streptosporangiaceae</taxon>
        <taxon>Nonomuraea</taxon>
    </lineage>
</organism>
<proteinExistence type="predicted"/>